<feature type="transmembrane region" description="Helical" evidence="6">
    <location>
        <begin position="68"/>
        <end position="92"/>
    </location>
</feature>
<dbReference type="RefSeq" id="WP_065536932.1">
    <property type="nucleotide sequence ID" value="NZ_CP016534.2"/>
</dbReference>
<evidence type="ECO:0000256" key="4">
    <source>
        <dbReference type="ARBA" id="ARBA00022989"/>
    </source>
</evidence>
<reference evidence="8" key="1">
    <citation type="submission" date="2016-10" db="EMBL/GenBank/DDBJ databases">
        <authorList>
            <person name="See-Too W.S."/>
        </authorList>
    </citation>
    <scope>NUCLEOTIDE SEQUENCE</scope>
    <source>
        <strain evidence="8">DSM 14505</strain>
    </source>
</reference>
<keyword evidence="4 6" id="KW-1133">Transmembrane helix</keyword>
<keyword evidence="3 6" id="KW-0812">Transmembrane</keyword>
<evidence type="ECO:0000259" key="7">
    <source>
        <dbReference type="Pfam" id="PF00892"/>
    </source>
</evidence>
<feature type="domain" description="EamA" evidence="7">
    <location>
        <begin position="9"/>
        <end position="139"/>
    </location>
</feature>
<dbReference type="Pfam" id="PF00892">
    <property type="entry name" value="EamA"/>
    <property type="match status" value="2"/>
</dbReference>
<feature type="transmembrane region" description="Helical" evidence="6">
    <location>
        <begin position="35"/>
        <end position="56"/>
    </location>
</feature>
<organism evidence="8 9">
    <name type="scientific">Planococcus antarcticus DSM 14505</name>
    <dbReference type="NCBI Taxonomy" id="1185653"/>
    <lineage>
        <taxon>Bacteria</taxon>
        <taxon>Bacillati</taxon>
        <taxon>Bacillota</taxon>
        <taxon>Bacilli</taxon>
        <taxon>Bacillales</taxon>
        <taxon>Caryophanaceae</taxon>
        <taxon>Planococcus</taxon>
    </lineage>
</organism>
<name>A0ABN4RGC6_9BACL</name>
<feature type="transmembrane region" description="Helical" evidence="6">
    <location>
        <begin position="147"/>
        <end position="166"/>
    </location>
</feature>
<evidence type="ECO:0000256" key="2">
    <source>
        <dbReference type="ARBA" id="ARBA00007362"/>
    </source>
</evidence>
<evidence type="ECO:0000313" key="8">
    <source>
        <dbReference type="EMBL" id="ANU11085.1"/>
    </source>
</evidence>
<dbReference type="PANTHER" id="PTHR32322:SF2">
    <property type="entry name" value="EAMA DOMAIN-CONTAINING PROTEIN"/>
    <property type="match status" value="1"/>
</dbReference>
<gene>
    <name evidence="8" type="ORF">BBH88_12650</name>
</gene>
<dbReference type="InterPro" id="IPR037185">
    <property type="entry name" value="EmrE-like"/>
</dbReference>
<sequence>MKEKLIFSFLVILTTGLMGSSFVVAKIGLIYISPLLLAGIRFTIAGSIMIFFVLLFKRTHPRNRVTWAKVVLIGAIQTAGVMGAIFLSLRTITSGESAILTFMNPLLVVLIGTLALGMRYRVVQWLGVFVGFAGVFVTMGSHLDIQIGTLLGFLSAVFWAVGTLLIKKWGSAIDIWVLTAYQMLFGGLILLIGSVFLEASYFVLNTASISILLWLSIPASIVQFTIWFYLLQKGDSGKVSAFLFLAPFFGIISGWLVLGEEIGLPLLIGGSLIFVGIFLVNWPEERIPANANLYSDLKQ</sequence>
<protein>
    <recommendedName>
        <fullName evidence="7">EamA domain-containing protein</fullName>
    </recommendedName>
</protein>
<feature type="domain" description="EamA" evidence="7">
    <location>
        <begin position="147"/>
        <end position="281"/>
    </location>
</feature>
<evidence type="ECO:0000256" key="3">
    <source>
        <dbReference type="ARBA" id="ARBA00022692"/>
    </source>
</evidence>
<evidence type="ECO:0000256" key="6">
    <source>
        <dbReference type="SAM" id="Phobius"/>
    </source>
</evidence>
<dbReference type="EMBL" id="CP016534">
    <property type="protein sequence ID" value="ANU11085.1"/>
    <property type="molecule type" value="Genomic_DNA"/>
</dbReference>
<feature type="transmembrane region" description="Helical" evidence="6">
    <location>
        <begin position="98"/>
        <end position="116"/>
    </location>
</feature>
<feature type="transmembrane region" description="Helical" evidence="6">
    <location>
        <begin position="264"/>
        <end position="282"/>
    </location>
</feature>
<keyword evidence="9" id="KW-1185">Reference proteome</keyword>
<accession>A0ABN4RGC6</accession>
<dbReference type="InterPro" id="IPR000620">
    <property type="entry name" value="EamA_dom"/>
</dbReference>
<evidence type="ECO:0000256" key="5">
    <source>
        <dbReference type="ARBA" id="ARBA00023136"/>
    </source>
</evidence>
<dbReference type="PANTHER" id="PTHR32322">
    <property type="entry name" value="INNER MEMBRANE TRANSPORTER"/>
    <property type="match status" value="1"/>
</dbReference>
<comment type="similarity">
    <text evidence="2">Belongs to the EamA transporter family.</text>
</comment>
<evidence type="ECO:0000256" key="1">
    <source>
        <dbReference type="ARBA" id="ARBA00004127"/>
    </source>
</evidence>
<feature type="transmembrane region" description="Helical" evidence="6">
    <location>
        <begin position="173"/>
        <end position="197"/>
    </location>
</feature>
<keyword evidence="5 6" id="KW-0472">Membrane</keyword>
<evidence type="ECO:0000313" key="9">
    <source>
        <dbReference type="Proteomes" id="UP000092661"/>
    </source>
</evidence>
<feature type="transmembrane region" description="Helical" evidence="6">
    <location>
        <begin position="239"/>
        <end position="258"/>
    </location>
</feature>
<comment type="subcellular location">
    <subcellularLocation>
        <location evidence="1">Endomembrane system</location>
        <topology evidence="1">Multi-pass membrane protein</topology>
    </subcellularLocation>
</comment>
<feature type="transmembrane region" description="Helical" evidence="6">
    <location>
        <begin position="209"/>
        <end position="230"/>
    </location>
</feature>
<dbReference type="InterPro" id="IPR050638">
    <property type="entry name" value="AA-Vitamin_Transporters"/>
</dbReference>
<proteinExistence type="inferred from homology"/>
<feature type="transmembrane region" description="Helical" evidence="6">
    <location>
        <begin position="123"/>
        <end position="141"/>
    </location>
</feature>
<dbReference type="SUPFAM" id="SSF103481">
    <property type="entry name" value="Multidrug resistance efflux transporter EmrE"/>
    <property type="match status" value="2"/>
</dbReference>
<dbReference type="Proteomes" id="UP000092661">
    <property type="component" value="Chromosome"/>
</dbReference>